<evidence type="ECO:0000313" key="9">
    <source>
        <dbReference type="Proteomes" id="UP000054007"/>
    </source>
</evidence>
<dbReference type="PROSITE" id="PS00463">
    <property type="entry name" value="ZN2_CY6_FUNGAL_1"/>
    <property type="match status" value="1"/>
</dbReference>
<keyword evidence="4" id="KW-0804">Transcription</keyword>
<dbReference type="GO" id="GO:0000981">
    <property type="term" value="F:DNA-binding transcription factor activity, RNA polymerase II-specific"/>
    <property type="evidence" value="ECO:0007669"/>
    <property type="project" value="InterPro"/>
</dbReference>
<name>A0A0D7AUB7_9AGAR</name>
<dbReference type="Gene3D" id="4.10.240.10">
    <property type="entry name" value="Zn(2)-C6 fungal-type DNA-binding domain"/>
    <property type="match status" value="1"/>
</dbReference>
<gene>
    <name evidence="8" type="ORF">CYLTODRAFT_494948</name>
</gene>
<keyword evidence="5" id="KW-0539">Nucleus</keyword>
<organism evidence="8 9">
    <name type="scientific">Cylindrobasidium torrendii FP15055 ss-10</name>
    <dbReference type="NCBI Taxonomy" id="1314674"/>
    <lineage>
        <taxon>Eukaryota</taxon>
        <taxon>Fungi</taxon>
        <taxon>Dikarya</taxon>
        <taxon>Basidiomycota</taxon>
        <taxon>Agaricomycotina</taxon>
        <taxon>Agaricomycetes</taxon>
        <taxon>Agaricomycetidae</taxon>
        <taxon>Agaricales</taxon>
        <taxon>Marasmiineae</taxon>
        <taxon>Physalacriaceae</taxon>
        <taxon>Cylindrobasidium</taxon>
    </lineage>
</organism>
<evidence type="ECO:0000313" key="8">
    <source>
        <dbReference type="EMBL" id="KIY61968.1"/>
    </source>
</evidence>
<dbReference type="Pfam" id="PF00172">
    <property type="entry name" value="Zn_clus"/>
    <property type="match status" value="1"/>
</dbReference>
<dbReference type="PANTHER" id="PTHR47338">
    <property type="entry name" value="ZN(II)2CYS6 TRANSCRIPTION FACTOR (EUROFUNG)-RELATED"/>
    <property type="match status" value="1"/>
</dbReference>
<evidence type="ECO:0000256" key="6">
    <source>
        <dbReference type="SAM" id="Coils"/>
    </source>
</evidence>
<evidence type="ECO:0000256" key="2">
    <source>
        <dbReference type="ARBA" id="ARBA00022723"/>
    </source>
</evidence>
<feature type="domain" description="Zn(2)-C6 fungal-type" evidence="7">
    <location>
        <begin position="40"/>
        <end position="70"/>
    </location>
</feature>
<dbReference type="Proteomes" id="UP000054007">
    <property type="component" value="Unassembled WGS sequence"/>
</dbReference>
<accession>A0A0D7AUB7</accession>
<dbReference type="EMBL" id="KN880842">
    <property type="protein sequence ID" value="KIY61968.1"/>
    <property type="molecule type" value="Genomic_DNA"/>
</dbReference>
<evidence type="ECO:0000256" key="3">
    <source>
        <dbReference type="ARBA" id="ARBA00023015"/>
    </source>
</evidence>
<dbReference type="GO" id="GO:0008270">
    <property type="term" value="F:zinc ion binding"/>
    <property type="evidence" value="ECO:0007669"/>
    <property type="project" value="InterPro"/>
</dbReference>
<dbReference type="OrthoDB" id="2017365at2759"/>
<dbReference type="PANTHER" id="PTHR47338:SF5">
    <property type="entry name" value="ZN(II)2CYS6 TRANSCRIPTION FACTOR (EUROFUNG)"/>
    <property type="match status" value="1"/>
</dbReference>
<sequence>MSPGVPSSSNSSATRVAQVAKLNDWREVAQENVVRRDKLACIPCRKRRQGCNRGRPECLQCQNTGRKCVFEADPTGIAELVDRVRELEKKLKLAQRSGSNQRAQLPPRIVTEESEMSATIVRLCFIKHRARLGVSCSSQRSKAIMLGDATVLHPAILHAGQLMGCVLRLIEKQQYTPHPSEARQLQRVMECLETADGLTALEVQQILFKYNYCRGRGLVAREHFLKAVHAAIKYDMHLKPLADGPPLITLRREEEVGILSQLMYMDVASNMLSDTPRVFPDYFYDELRELPTHYGLLAIDSYLVAARASAVFNLHEARVLVKAVPKGSICQWELHQWRTKYAGLVTRATHEIEELGKRVVRVANEADQETGRALLSSVIHGYAALIILHSKVARFDAAAQQYLREAVHRIAAITQTLKEEDFEKMCPTTVFAWAYCVVAMQVEQRKPDSSVLKEEVVVDMLAQSAKALDSLFPLFDRPYHYNTMHSTYSQHLIGW</sequence>
<keyword evidence="9" id="KW-1185">Reference proteome</keyword>
<feature type="coiled-coil region" evidence="6">
    <location>
        <begin position="77"/>
        <end position="104"/>
    </location>
</feature>
<dbReference type="PROSITE" id="PS50048">
    <property type="entry name" value="ZN2_CY6_FUNGAL_2"/>
    <property type="match status" value="1"/>
</dbReference>
<dbReference type="InterPro" id="IPR036864">
    <property type="entry name" value="Zn2-C6_fun-type_DNA-bd_sf"/>
</dbReference>
<evidence type="ECO:0000256" key="5">
    <source>
        <dbReference type="ARBA" id="ARBA00023242"/>
    </source>
</evidence>
<evidence type="ECO:0000256" key="1">
    <source>
        <dbReference type="ARBA" id="ARBA00004123"/>
    </source>
</evidence>
<dbReference type="SMART" id="SM00066">
    <property type="entry name" value="GAL4"/>
    <property type="match status" value="1"/>
</dbReference>
<keyword evidence="2" id="KW-0479">Metal-binding</keyword>
<dbReference type="InterPro" id="IPR001138">
    <property type="entry name" value="Zn2Cys6_DnaBD"/>
</dbReference>
<dbReference type="STRING" id="1314674.A0A0D7AUB7"/>
<comment type="subcellular location">
    <subcellularLocation>
        <location evidence="1">Nucleus</location>
    </subcellularLocation>
</comment>
<dbReference type="GO" id="GO:0005634">
    <property type="term" value="C:nucleus"/>
    <property type="evidence" value="ECO:0007669"/>
    <property type="project" value="UniProtKB-SubCell"/>
</dbReference>
<keyword evidence="6" id="KW-0175">Coiled coil</keyword>
<evidence type="ECO:0000256" key="4">
    <source>
        <dbReference type="ARBA" id="ARBA00023163"/>
    </source>
</evidence>
<dbReference type="CDD" id="cd00067">
    <property type="entry name" value="GAL4"/>
    <property type="match status" value="1"/>
</dbReference>
<dbReference type="InterPro" id="IPR050815">
    <property type="entry name" value="TF_fung"/>
</dbReference>
<evidence type="ECO:0000259" key="7">
    <source>
        <dbReference type="PROSITE" id="PS50048"/>
    </source>
</evidence>
<dbReference type="SUPFAM" id="SSF57701">
    <property type="entry name" value="Zn2/Cys6 DNA-binding domain"/>
    <property type="match status" value="1"/>
</dbReference>
<proteinExistence type="predicted"/>
<protein>
    <recommendedName>
        <fullName evidence="7">Zn(2)-C6 fungal-type domain-containing protein</fullName>
    </recommendedName>
</protein>
<dbReference type="AlphaFoldDB" id="A0A0D7AUB7"/>
<reference evidence="8 9" key="1">
    <citation type="journal article" date="2015" name="Fungal Genet. Biol.">
        <title>Evolution of novel wood decay mechanisms in Agaricales revealed by the genome sequences of Fistulina hepatica and Cylindrobasidium torrendii.</title>
        <authorList>
            <person name="Floudas D."/>
            <person name="Held B.W."/>
            <person name="Riley R."/>
            <person name="Nagy L.G."/>
            <person name="Koehler G."/>
            <person name="Ransdell A.S."/>
            <person name="Younus H."/>
            <person name="Chow J."/>
            <person name="Chiniquy J."/>
            <person name="Lipzen A."/>
            <person name="Tritt A."/>
            <person name="Sun H."/>
            <person name="Haridas S."/>
            <person name="LaButti K."/>
            <person name="Ohm R.A."/>
            <person name="Kues U."/>
            <person name="Blanchette R.A."/>
            <person name="Grigoriev I.V."/>
            <person name="Minto R.E."/>
            <person name="Hibbett D.S."/>
        </authorList>
    </citation>
    <scope>NUCLEOTIDE SEQUENCE [LARGE SCALE GENOMIC DNA]</scope>
    <source>
        <strain evidence="8 9">FP15055 ss-10</strain>
    </source>
</reference>
<keyword evidence="3" id="KW-0805">Transcription regulation</keyword>